<feature type="DNA-binding region" description="OmpR/PhoB-type" evidence="9">
    <location>
        <begin position="151"/>
        <end position="250"/>
    </location>
</feature>
<organism evidence="12 13">
    <name type="scientific">Proteobacteria bacterium 228</name>
    <dbReference type="NCBI Taxonomy" id="2083153"/>
    <lineage>
        <taxon>Bacteria</taxon>
        <taxon>Pseudomonadati</taxon>
        <taxon>Pseudomonadota</taxon>
    </lineage>
</organism>
<feature type="domain" description="OmpR/PhoB-type" evidence="11">
    <location>
        <begin position="151"/>
        <end position="250"/>
    </location>
</feature>
<protein>
    <submittedName>
        <fullName evidence="12">Two-component system response regulator CreB</fullName>
    </submittedName>
</protein>
<dbReference type="Proteomes" id="UP000238196">
    <property type="component" value="Unassembled WGS sequence"/>
</dbReference>
<dbReference type="Pfam" id="PF00072">
    <property type="entry name" value="Response_reg"/>
    <property type="match status" value="1"/>
</dbReference>
<dbReference type="SUPFAM" id="SSF46894">
    <property type="entry name" value="C-terminal effector domain of the bipartite response regulators"/>
    <property type="match status" value="1"/>
</dbReference>
<keyword evidence="4" id="KW-0902">Two-component regulatory system</keyword>
<sequence>MSSSLHILIVEDESSIADTLTYALEKDYFQVTWLETAQAAMQALNQGSGQTPFDLVILDVGLPDMSGFDVLRALRQQSQLPVIMLTARSEEIDRILGLEIGADDYVTKPFSPREVVARVKAVLKRLTLAASLPVPPRAMTADTPPLSTTTANVRRHGALQLDSDTRQVQFHQQPVQLTLAEFGLLEALLKANGRVLTRPQLMESIWTPNHPSDERVIDTHIKTLRAKLRDIHQQDDPIQTHRGVGYSLKLLGRS</sequence>
<keyword evidence="6 9" id="KW-0238">DNA-binding</keyword>
<keyword evidence="5" id="KW-0805">Transcription regulation</keyword>
<dbReference type="InterPro" id="IPR001867">
    <property type="entry name" value="OmpR/PhoB-type_DNA-bd"/>
</dbReference>
<comment type="subcellular location">
    <subcellularLocation>
        <location evidence="1">Cytoplasm</location>
    </subcellularLocation>
</comment>
<reference evidence="12 13" key="1">
    <citation type="submission" date="2018-02" db="EMBL/GenBank/DDBJ databases">
        <title>novel marine gammaproteobacteria from coastal saline agro ecosystem.</title>
        <authorList>
            <person name="Krishnan R."/>
            <person name="Ramesh Kumar N."/>
        </authorList>
    </citation>
    <scope>NUCLEOTIDE SEQUENCE [LARGE SCALE GENOMIC DNA]</scope>
    <source>
        <strain evidence="12 13">228</strain>
    </source>
</reference>
<dbReference type="InterPro" id="IPR039420">
    <property type="entry name" value="WalR-like"/>
</dbReference>
<evidence type="ECO:0000256" key="6">
    <source>
        <dbReference type="ARBA" id="ARBA00023125"/>
    </source>
</evidence>
<evidence type="ECO:0000256" key="7">
    <source>
        <dbReference type="ARBA" id="ARBA00023163"/>
    </source>
</evidence>
<dbReference type="SMART" id="SM00862">
    <property type="entry name" value="Trans_reg_C"/>
    <property type="match status" value="1"/>
</dbReference>
<gene>
    <name evidence="12" type="ORF">C4K68_13785</name>
</gene>
<dbReference type="GO" id="GO:0000156">
    <property type="term" value="F:phosphorelay response regulator activity"/>
    <property type="evidence" value="ECO:0007669"/>
    <property type="project" value="TreeGrafter"/>
</dbReference>
<evidence type="ECO:0000259" key="11">
    <source>
        <dbReference type="PROSITE" id="PS51755"/>
    </source>
</evidence>
<name>A0A2S5KQ41_9PROT</name>
<dbReference type="NCBIfam" id="NF008296">
    <property type="entry name" value="PRK11083.1"/>
    <property type="match status" value="1"/>
</dbReference>
<dbReference type="GO" id="GO:0042802">
    <property type="term" value="F:identical protein binding"/>
    <property type="evidence" value="ECO:0007669"/>
    <property type="project" value="UniProtKB-ARBA"/>
</dbReference>
<keyword evidence="7" id="KW-0804">Transcription</keyword>
<evidence type="ECO:0000256" key="2">
    <source>
        <dbReference type="ARBA" id="ARBA00022490"/>
    </source>
</evidence>
<dbReference type="SUPFAM" id="SSF52172">
    <property type="entry name" value="CheY-like"/>
    <property type="match status" value="1"/>
</dbReference>
<dbReference type="InterPro" id="IPR016032">
    <property type="entry name" value="Sig_transdc_resp-reg_C-effctor"/>
</dbReference>
<dbReference type="GO" id="GO:0005829">
    <property type="term" value="C:cytosol"/>
    <property type="evidence" value="ECO:0007669"/>
    <property type="project" value="TreeGrafter"/>
</dbReference>
<evidence type="ECO:0000256" key="5">
    <source>
        <dbReference type="ARBA" id="ARBA00023015"/>
    </source>
</evidence>
<dbReference type="FunFam" id="3.40.50.2300:FF:000021">
    <property type="entry name" value="Two-component system response regulator KdpE"/>
    <property type="match status" value="1"/>
</dbReference>
<dbReference type="InterPro" id="IPR036388">
    <property type="entry name" value="WH-like_DNA-bd_sf"/>
</dbReference>
<dbReference type="Pfam" id="PF00486">
    <property type="entry name" value="Trans_reg_C"/>
    <property type="match status" value="1"/>
</dbReference>
<evidence type="ECO:0000256" key="4">
    <source>
        <dbReference type="ARBA" id="ARBA00023012"/>
    </source>
</evidence>
<feature type="domain" description="Response regulatory" evidence="10">
    <location>
        <begin position="6"/>
        <end position="123"/>
    </location>
</feature>
<dbReference type="SMART" id="SM00448">
    <property type="entry name" value="REC"/>
    <property type="match status" value="1"/>
</dbReference>
<dbReference type="GO" id="GO:0045893">
    <property type="term" value="P:positive regulation of DNA-templated transcription"/>
    <property type="evidence" value="ECO:0007669"/>
    <property type="project" value="UniProtKB-ARBA"/>
</dbReference>
<proteinExistence type="predicted"/>
<accession>A0A2S5KQ41</accession>
<comment type="caution">
    <text evidence="12">The sequence shown here is derived from an EMBL/GenBank/DDBJ whole genome shotgun (WGS) entry which is preliminary data.</text>
</comment>
<dbReference type="GO" id="GO:0000987">
    <property type="term" value="F:cis-regulatory region sequence-specific DNA binding"/>
    <property type="evidence" value="ECO:0007669"/>
    <property type="project" value="UniProtKB-ARBA"/>
</dbReference>
<dbReference type="OrthoDB" id="9802426at2"/>
<evidence type="ECO:0000256" key="3">
    <source>
        <dbReference type="ARBA" id="ARBA00022553"/>
    </source>
</evidence>
<evidence type="ECO:0000313" key="12">
    <source>
        <dbReference type="EMBL" id="PPC76793.1"/>
    </source>
</evidence>
<dbReference type="InterPro" id="IPR001789">
    <property type="entry name" value="Sig_transdc_resp-reg_receiver"/>
</dbReference>
<evidence type="ECO:0000313" key="13">
    <source>
        <dbReference type="Proteomes" id="UP000238196"/>
    </source>
</evidence>
<dbReference type="Gene3D" id="1.10.10.10">
    <property type="entry name" value="Winged helix-like DNA-binding domain superfamily/Winged helix DNA-binding domain"/>
    <property type="match status" value="1"/>
</dbReference>
<dbReference type="Gene3D" id="6.10.250.690">
    <property type="match status" value="1"/>
</dbReference>
<evidence type="ECO:0000256" key="8">
    <source>
        <dbReference type="PROSITE-ProRule" id="PRU00169"/>
    </source>
</evidence>
<dbReference type="PROSITE" id="PS51755">
    <property type="entry name" value="OMPR_PHOB"/>
    <property type="match status" value="1"/>
</dbReference>
<feature type="modified residue" description="4-aspartylphosphate" evidence="8">
    <location>
        <position position="59"/>
    </location>
</feature>
<dbReference type="Gene3D" id="3.40.50.2300">
    <property type="match status" value="1"/>
</dbReference>
<dbReference type="PROSITE" id="PS50110">
    <property type="entry name" value="RESPONSE_REGULATORY"/>
    <property type="match status" value="1"/>
</dbReference>
<dbReference type="PANTHER" id="PTHR48111">
    <property type="entry name" value="REGULATOR OF RPOS"/>
    <property type="match status" value="1"/>
</dbReference>
<keyword evidence="3 8" id="KW-0597">Phosphoprotein</keyword>
<keyword evidence="2" id="KW-0963">Cytoplasm</keyword>
<dbReference type="CDD" id="cd17574">
    <property type="entry name" value="REC_OmpR"/>
    <property type="match status" value="1"/>
</dbReference>
<dbReference type="CDD" id="cd00383">
    <property type="entry name" value="trans_reg_C"/>
    <property type="match status" value="1"/>
</dbReference>
<dbReference type="GO" id="GO:0032993">
    <property type="term" value="C:protein-DNA complex"/>
    <property type="evidence" value="ECO:0007669"/>
    <property type="project" value="TreeGrafter"/>
</dbReference>
<dbReference type="PANTHER" id="PTHR48111:SF6">
    <property type="entry name" value="TRANSCRIPTIONAL REGULATORY PROTEIN CREB"/>
    <property type="match status" value="1"/>
</dbReference>
<evidence type="ECO:0000256" key="9">
    <source>
        <dbReference type="PROSITE-ProRule" id="PRU01091"/>
    </source>
</evidence>
<evidence type="ECO:0000256" key="1">
    <source>
        <dbReference type="ARBA" id="ARBA00004496"/>
    </source>
</evidence>
<dbReference type="AlphaFoldDB" id="A0A2S5KQ41"/>
<evidence type="ECO:0000259" key="10">
    <source>
        <dbReference type="PROSITE" id="PS50110"/>
    </source>
</evidence>
<dbReference type="InterPro" id="IPR011006">
    <property type="entry name" value="CheY-like_superfamily"/>
</dbReference>
<dbReference type="EMBL" id="PRLP01000041">
    <property type="protein sequence ID" value="PPC76793.1"/>
    <property type="molecule type" value="Genomic_DNA"/>
</dbReference>